<evidence type="ECO:0000313" key="4">
    <source>
        <dbReference type="Proteomes" id="UP001497600"/>
    </source>
</evidence>
<feature type="coiled-coil region" evidence="2">
    <location>
        <begin position="199"/>
        <end position="226"/>
    </location>
</feature>
<protein>
    <submittedName>
        <fullName evidence="3">Uncharacterized protein</fullName>
    </submittedName>
</protein>
<evidence type="ECO:0000313" key="3">
    <source>
        <dbReference type="EMBL" id="CAK7920945.1"/>
    </source>
</evidence>
<accession>A0ABP0EK05</accession>
<evidence type="ECO:0000256" key="1">
    <source>
        <dbReference type="ARBA" id="ARBA00023054"/>
    </source>
</evidence>
<keyword evidence="1 2" id="KW-0175">Coiled coil</keyword>
<sequence length="521" mass="61129">MTYGKVRHIRLIHLRNILLPCVECLDETNLKQDHPSRERKESISRRFGQILGNGVQKHTRQSVDTFYSLHIGLGDQLIYISEVVNNDLSPNFQQISFPELSMEYSNGKLIKVKVWCKPSDSIEDWILLQEINIDLLKLIPIDNETITEEELENNSIIMIFDNGATYTMKEYIRGKYVKYHGIVPLERKPSYTFDSIRSINSLNRSNKELIGSKRKLSNQISELLKEQSSCDNKQFNEDNKIKLENFIKKQLMINDTISSKIMKLKVSMREIQELIDKKLNNNIEIKNDEIEYLDTTLDPMRETLTNSIYPEILLQLKQITKVIEKMIILENIPNTVRFRIMGVEFPSNIKELLEICYYNIHPLNGLMEGEDHLLKINMINAGISYISQIITIFADVCDINLKYRIRLNGSYCTIFDPTIRNEQEKMMEFPLYYNMEDTIKKLGSPPENVCINKNYIYENSKFEYGLSLLNKNLMNIINIITEMHQRYSQSERINNLQQRIPIDCMDNLLWNIQFLTLFLTC</sequence>
<dbReference type="Proteomes" id="UP001497600">
    <property type="component" value="Chromosome H"/>
</dbReference>
<gene>
    <name evidence="3" type="ORF">CAAN4_H08328</name>
</gene>
<organism evidence="3 4">
    <name type="scientific">[Candida] anglica</name>
    <dbReference type="NCBI Taxonomy" id="148631"/>
    <lineage>
        <taxon>Eukaryota</taxon>
        <taxon>Fungi</taxon>
        <taxon>Dikarya</taxon>
        <taxon>Ascomycota</taxon>
        <taxon>Saccharomycotina</taxon>
        <taxon>Pichiomycetes</taxon>
        <taxon>Debaryomycetaceae</taxon>
        <taxon>Kurtzmaniella</taxon>
    </lineage>
</organism>
<evidence type="ECO:0000256" key="2">
    <source>
        <dbReference type="SAM" id="Coils"/>
    </source>
</evidence>
<dbReference type="EMBL" id="OZ004260">
    <property type="protein sequence ID" value="CAK7920945.1"/>
    <property type="molecule type" value="Genomic_DNA"/>
</dbReference>
<proteinExistence type="predicted"/>
<keyword evidence="4" id="KW-1185">Reference proteome</keyword>
<dbReference type="PANTHER" id="PTHR15157:SF5">
    <property type="entry name" value="UV RADIATION RESISTANCE-ASSOCIATED GENE PROTEIN"/>
    <property type="match status" value="1"/>
</dbReference>
<dbReference type="PANTHER" id="PTHR15157">
    <property type="entry name" value="UV RADIATION RESISTANCE-ASSOCIATED GENE PROTEIN"/>
    <property type="match status" value="1"/>
</dbReference>
<reference evidence="3 4" key="1">
    <citation type="submission" date="2024-01" db="EMBL/GenBank/DDBJ databases">
        <authorList>
            <consortium name="Genoscope - CEA"/>
            <person name="William W."/>
        </authorList>
    </citation>
    <scope>NUCLEOTIDE SEQUENCE [LARGE SCALE GENOMIC DNA]</scope>
    <source>
        <strain evidence="3 4">29B2s-10</strain>
    </source>
</reference>
<name>A0ABP0EK05_9ASCO</name>